<feature type="domain" description="Glucosamine/galactosamine-6-phosphate isomerase" evidence="8">
    <location>
        <begin position="14"/>
        <end position="260"/>
    </location>
</feature>
<dbReference type="Gene3D" id="3.40.50.1360">
    <property type="match status" value="1"/>
</dbReference>
<reference evidence="9 10" key="1">
    <citation type="submission" date="2016-03" db="EMBL/GenBank/DDBJ databases">
        <title>Speciation and ecological success in dimly lit waters: horizontal gene transfer in a green sulfur bacteria bloom unveiled by metagenomic assembly.</title>
        <authorList>
            <person name="Llorens-Mares T."/>
            <person name="Liu Z."/>
            <person name="Allen L.Z."/>
            <person name="Rusch D.B."/>
            <person name="Craig M.T."/>
            <person name="Dupont C.L."/>
            <person name="Bryant D.A."/>
            <person name="Casamayor E.O."/>
        </authorList>
    </citation>
    <scope>NUCLEOTIDE SEQUENCE [LARGE SCALE GENOMIC DNA]</scope>
    <source>
        <strain evidence="9">CIII</strain>
    </source>
</reference>
<dbReference type="GO" id="GO:0005975">
    <property type="term" value="P:carbohydrate metabolic process"/>
    <property type="evidence" value="ECO:0007669"/>
    <property type="project" value="UniProtKB-UniRule"/>
</dbReference>
<evidence type="ECO:0000256" key="4">
    <source>
        <dbReference type="ARBA" id="ARBA00010662"/>
    </source>
</evidence>
<dbReference type="SUPFAM" id="SSF100950">
    <property type="entry name" value="NagB/RpiA/CoA transferase-like"/>
    <property type="match status" value="1"/>
</dbReference>
<name>A0A165L229_PELLU</name>
<dbReference type="InterPro" id="IPR039104">
    <property type="entry name" value="6PGL"/>
</dbReference>
<evidence type="ECO:0000259" key="8">
    <source>
        <dbReference type="Pfam" id="PF01182"/>
    </source>
</evidence>
<accession>A0A165L229</accession>
<sequence>MDKQMEIFTGTLPELTEQAAACIILEAWQCVREHGFFAMALSGGNSPRPLYRLLRTGIGADIFLRQGITPPKVTTEENGTIGMPWHECLFFWGDERSVPPDDPRSNYRMAEETLFRGMENGGLRVYRMEGEKVAHEAAAAYEARIRKTPAGSGGGLHGGMPTFDLVLLGLGPDGHIASLFPGNTEALEEKSHWVIAVPPPALEPRVPRLTLTLPVLNQARTVLFFVPSDEREELAESIISGSRPELPASMVRPVNGKAIWFKAQP</sequence>
<comment type="similarity">
    <text evidence="4 7">Belongs to the glucosamine/galactosamine-6-phosphate isomerase family. 6-phosphogluconolactonase subfamily.</text>
</comment>
<dbReference type="Pfam" id="PF01182">
    <property type="entry name" value="Glucosamine_iso"/>
    <property type="match status" value="1"/>
</dbReference>
<gene>
    <name evidence="7" type="primary">pgl</name>
    <name evidence="9" type="ORF">A3K90_01740</name>
</gene>
<evidence type="ECO:0000256" key="5">
    <source>
        <dbReference type="ARBA" id="ARBA00013198"/>
    </source>
</evidence>
<evidence type="ECO:0000256" key="6">
    <source>
        <dbReference type="ARBA" id="ARBA00020337"/>
    </source>
</evidence>
<dbReference type="PANTHER" id="PTHR11054">
    <property type="entry name" value="6-PHOSPHOGLUCONOLACTONASE"/>
    <property type="match status" value="1"/>
</dbReference>
<dbReference type="NCBIfam" id="TIGR01198">
    <property type="entry name" value="pgl"/>
    <property type="match status" value="1"/>
</dbReference>
<dbReference type="EMBL" id="LVWG01000036">
    <property type="protein sequence ID" value="KZK73476.1"/>
    <property type="molecule type" value="Genomic_DNA"/>
</dbReference>
<evidence type="ECO:0000256" key="3">
    <source>
        <dbReference type="ARBA" id="ARBA00004961"/>
    </source>
</evidence>
<comment type="function">
    <text evidence="2 7">Hydrolysis of 6-phosphogluconolactone to 6-phosphogluconate.</text>
</comment>
<dbReference type="InterPro" id="IPR005900">
    <property type="entry name" value="6-phosphogluconolactonase_DevB"/>
</dbReference>
<protein>
    <recommendedName>
        <fullName evidence="6 7">6-phosphogluconolactonase</fullName>
        <shortName evidence="7">6PGL</shortName>
        <ecNumber evidence="5 7">3.1.1.31</ecNumber>
    </recommendedName>
</protein>
<organism evidence="9 10">
    <name type="scientific">Pelodictyon luteolum</name>
    <dbReference type="NCBI Taxonomy" id="1100"/>
    <lineage>
        <taxon>Bacteria</taxon>
        <taxon>Pseudomonadati</taxon>
        <taxon>Chlorobiota</taxon>
        <taxon>Chlorobiia</taxon>
        <taxon>Chlorobiales</taxon>
        <taxon>Chlorobiaceae</taxon>
        <taxon>Chlorobium/Pelodictyon group</taxon>
        <taxon>Pelodictyon</taxon>
    </lineage>
</organism>
<dbReference type="Proteomes" id="UP000076481">
    <property type="component" value="Unassembled WGS sequence"/>
</dbReference>
<keyword evidence="7" id="KW-0378">Hydrolase</keyword>
<dbReference type="InterPro" id="IPR037171">
    <property type="entry name" value="NagB/RpiA_transferase-like"/>
</dbReference>
<dbReference type="CDD" id="cd01400">
    <property type="entry name" value="6PGL"/>
    <property type="match status" value="1"/>
</dbReference>
<evidence type="ECO:0000256" key="1">
    <source>
        <dbReference type="ARBA" id="ARBA00000832"/>
    </source>
</evidence>
<dbReference type="AlphaFoldDB" id="A0A165L229"/>
<dbReference type="RefSeq" id="WP_303682439.1">
    <property type="nucleotide sequence ID" value="NZ_LVWG01000036.1"/>
</dbReference>
<dbReference type="InterPro" id="IPR006148">
    <property type="entry name" value="Glc/Gal-6P_isomerase"/>
</dbReference>
<comment type="pathway">
    <text evidence="3 7">Carbohydrate degradation; pentose phosphate pathway; D-ribulose 5-phosphate from D-glucose 6-phosphate (oxidative stage): step 2/3.</text>
</comment>
<proteinExistence type="inferred from homology"/>
<comment type="catalytic activity">
    <reaction evidence="1 7">
        <text>6-phospho-D-glucono-1,5-lactone + H2O = 6-phospho-D-gluconate + H(+)</text>
        <dbReference type="Rhea" id="RHEA:12556"/>
        <dbReference type="ChEBI" id="CHEBI:15377"/>
        <dbReference type="ChEBI" id="CHEBI:15378"/>
        <dbReference type="ChEBI" id="CHEBI:57955"/>
        <dbReference type="ChEBI" id="CHEBI:58759"/>
        <dbReference type="EC" id="3.1.1.31"/>
    </reaction>
</comment>
<evidence type="ECO:0000256" key="2">
    <source>
        <dbReference type="ARBA" id="ARBA00002681"/>
    </source>
</evidence>
<dbReference type="GO" id="GO:0006098">
    <property type="term" value="P:pentose-phosphate shunt"/>
    <property type="evidence" value="ECO:0007669"/>
    <property type="project" value="UniProtKB-UniPathway"/>
</dbReference>
<dbReference type="PANTHER" id="PTHR11054:SF0">
    <property type="entry name" value="6-PHOSPHOGLUCONOLACTONASE"/>
    <property type="match status" value="1"/>
</dbReference>
<dbReference type="EC" id="3.1.1.31" evidence="5 7"/>
<evidence type="ECO:0000313" key="9">
    <source>
        <dbReference type="EMBL" id="KZK73476.1"/>
    </source>
</evidence>
<comment type="caution">
    <text evidence="9">The sequence shown here is derived from an EMBL/GenBank/DDBJ whole genome shotgun (WGS) entry which is preliminary data.</text>
</comment>
<evidence type="ECO:0000256" key="7">
    <source>
        <dbReference type="RuleBase" id="RU365095"/>
    </source>
</evidence>
<evidence type="ECO:0000313" key="10">
    <source>
        <dbReference type="Proteomes" id="UP000076481"/>
    </source>
</evidence>
<dbReference type="UniPathway" id="UPA00115">
    <property type="reaction ID" value="UER00409"/>
</dbReference>
<dbReference type="GO" id="GO:0017057">
    <property type="term" value="F:6-phosphogluconolactonase activity"/>
    <property type="evidence" value="ECO:0007669"/>
    <property type="project" value="UniProtKB-UniRule"/>
</dbReference>